<keyword evidence="1" id="KW-0145">Chemotaxis</keyword>
<evidence type="ECO:0000259" key="4">
    <source>
        <dbReference type="PROSITE" id="PS50110"/>
    </source>
</evidence>
<comment type="caution">
    <text evidence="5">The sequence shown here is derived from an EMBL/GenBank/DDBJ whole genome shotgun (WGS) entry which is preliminary data.</text>
</comment>
<keyword evidence="2 3" id="KW-0597">Phosphoprotein</keyword>
<evidence type="ECO:0000313" key="5">
    <source>
        <dbReference type="EMBL" id="ODS34209.1"/>
    </source>
</evidence>
<evidence type="ECO:0000256" key="1">
    <source>
        <dbReference type="ARBA" id="ARBA00022500"/>
    </source>
</evidence>
<dbReference type="SMART" id="SM00448">
    <property type="entry name" value="REC"/>
    <property type="match status" value="1"/>
</dbReference>
<dbReference type="GO" id="GO:0006935">
    <property type="term" value="P:chemotaxis"/>
    <property type="evidence" value="ECO:0007669"/>
    <property type="project" value="UniProtKB-KW"/>
</dbReference>
<reference evidence="5 6" key="1">
    <citation type="submission" date="2016-07" db="EMBL/GenBank/DDBJ databases">
        <title>Draft genome of Scalindua rubra, obtained from a brine-seawater interface in the Red Sea, sheds light on salt adaptation in anammox bacteria.</title>
        <authorList>
            <person name="Speth D.R."/>
            <person name="Lagkouvardos I."/>
            <person name="Wang Y."/>
            <person name="Qian P.-Y."/>
            <person name="Dutilh B.E."/>
            <person name="Jetten M.S."/>
        </authorList>
    </citation>
    <scope>NUCLEOTIDE SEQUENCE [LARGE SCALE GENOMIC DNA]</scope>
    <source>
        <strain evidence="5">BSI-1</strain>
    </source>
</reference>
<dbReference type="Proteomes" id="UP000094056">
    <property type="component" value="Unassembled WGS sequence"/>
</dbReference>
<dbReference type="PANTHER" id="PTHR44591">
    <property type="entry name" value="STRESS RESPONSE REGULATOR PROTEIN 1"/>
    <property type="match status" value="1"/>
</dbReference>
<dbReference type="InterPro" id="IPR028976">
    <property type="entry name" value="CheC-like_sf"/>
</dbReference>
<dbReference type="PANTHER" id="PTHR44591:SF3">
    <property type="entry name" value="RESPONSE REGULATORY DOMAIN-CONTAINING PROTEIN"/>
    <property type="match status" value="1"/>
</dbReference>
<dbReference type="Gene3D" id="3.40.50.2300">
    <property type="match status" value="1"/>
</dbReference>
<organism evidence="5 6">
    <name type="scientific">Candidatus Scalindua rubra</name>
    <dbReference type="NCBI Taxonomy" id="1872076"/>
    <lineage>
        <taxon>Bacteria</taxon>
        <taxon>Pseudomonadati</taxon>
        <taxon>Planctomycetota</taxon>
        <taxon>Candidatus Brocadiia</taxon>
        <taxon>Candidatus Brocadiales</taxon>
        <taxon>Candidatus Scalinduaceae</taxon>
        <taxon>Candidatus Scalindua</taxon>
    </lineage>
</organism>
<evidence type="ECO:0000313" key="6">
    <source>
        <dbReference type="Proteomes" id="UP000094056"/>
    </source>
</evidence>
<dbReference type="InterPro" id="IPR001789">
    <property type="entry name" value="Sig_transdc_resp-reg_receiver"/>
</dbReference>
<gene>
    <name evidence="5" type="ORF">SCARUB_00685</name>
</gene>
<dbReference type="InterPro" id="IPR050595">
    <property type="entry name" value="Bact_response_regulator"/>
</dbReference>
<name>A0A1E3XF33_9BACT</name>
<dbReference type="Gene3D" id="3.40.1550.10">
    <property type="entry name" value="CheC-like"/>
    <property type="match status" value="1"/>
</dbReference>
<dbReference type="Pfam" id="PF00072">
    <property type="entry name" value="Response_reg"/>
    <property type="match status" value="1"/>
</dbReference>
<sequence length="331" mass="37408">MVETLQTNICPPKIKELIDITLSKLNSDCTNLIGRNLGISKPNFKIVTLEEFFANNDGKFFLIKSELGDSYEGNICTILQLKDVIKIGGALLGSEDNQIKEKIEKEDLDEEYTDGIQEFGNQLSGMIDATFRAKLPKSVHVKLSLCTPINKDNVKDIFENLPNEEYLHLSSMLLIKGFETGNFNMFFSIEIAEEFFGEKLQEKNTNVLVTDDSPIDIKIIKKYLTNTEFNVLTAHNASETLTMLQKEKVHLILLDLIMPDHNGIEVCKKIKKTPYTRGIPIVMISAKPTEAAVVEALESGVRDFLVKPFSKERLLQKINRYKVKKKAASLF</sequence>
<evidence type="ECO:0000256" key="2">
    <source>
        <dbReference type="ARBA" id="ARBA00022553"/>
    </source>
</evidence>
<protein>
    <submittedName>
        <fullName evidence="5">Twitching motility two-component system response regulator</fullName>
    </submittedName>
</protein>
<dbReference type="SUPFAM" id="SSF103039">
    <property type="entry name" value="CheC-like"/>
    <property type="match status" value="1"/>
</dbReference>
<dbReference type="EMBL" id="MAYW01000011">
    <property type="protein sequence ID" value="ODS34209.1"/>
    <property type="molecule type" value="Genomic_DNA"/>
</dbReference>
<feature type="modified residue" description="4-aspartylphosphate" evidence="3">
    <location>
        <position position="255"/>
    </location>
</feature>
<dbReference type="SUPFAM" id="SSF52172">
    <property type="entry name" value="CheY-like"/>
    <property type="match status" value="1"/>
</dbReference>
<dbReference type="AlphaFoldDB" id="A0A1E3XF33"/>
<dbReference type="GO" id="GO:0000160">
    <property type="term" value="P:phosphorelay signal transduction system"/>
    <property type="evidence" value="ECO:0007669"/>
    <property type="project" value="InterPro"/>
</dbReference>
<dbReference type="InterPro" id="IPR011006">
    <property type="entry name" value="CheY-like_superfamily"/>
</dbReference>
<dbReference type="PROSITE" id="PS50110">
    <property type="entry name" value="RESPONSE_REGULATORY"/>
    <property type="match status" value="1"/>
</dbReference>
<feature type="domain" description="Response regulatory" evidence="4">
    <location>
        <begin position="206"/>
        <end position="322"/>
    </location>
</feature>
<accession>A0A1E3XF33</accession>
<evidence type="ECO:0000256" key="3">
    <source>
        <dbReference type="PROSITE-ProRule" id="PRU00169"/>
    </source>
</evidence>
<proteinExistence type="predicted"/>